<dbReference type="Pfam" id="PF01041">
    <property type="entry name" value="DegT_DnrJ_EryC1"/>
    <property type="match status" value="1"/>
</dbReference>
<proteinExistence type="predicted"/>
<dbReference type="InterPro" id="IPR015422">
    <property type="entry name" value="PyrdxlP-dep_Trfase_small"/>
</dbReference>
<dbReference type="InterPro" id="IPR015424">
    <property type="entry name" value="PyrdxlP-dep_Trfase"/>
</dbReference>
<accession>A0A382RIB7</accession>
<dbReference type="InterPro" id="IPR000653">
    <property type="entry name" value="DegT/StrS_aminotransferase"/>
</dbReference>
<sequence>GCISIPERYSKYKDVYQLYVIRAQKRDELLKYLQSKEIECKVHYPLPLHLQKAAQNMGYKKGDFPESEKQAEEIITLPAHQFINPEQVEYMIQEIHSFYATK</sequence>
<name>A0A382RIB7_9ZZZZ</name>
<dbReference type="PANTHER" id="PTHR30244:SF36">
    <property type="entry name" value="3-OXO-GLUCOSE-6-PHOSPHATE:GLUTAMATE AMINOTRANSFERASE"/>
    <property type="match status" value="1"/>
</dbReference>
<evidence type="ECO:0008006" key="3">
    <source>
        <dbReference type="Google" id="ProtNLM"/>
    </source>
</evidence>
<dbReference type="AlphaFoldDB" id="A0A382RIB7"/>
<feature type="non-terminal residue" evidence="2">
    <location>
        <position position="1"/>
    </location>
</feature>
<dbReference type="GO" id="GO:0000271">
    <property type="term" value="P:polysaccharide biosynthetic process"/>
    <property type="evidence" value="ECO:0007669"/>
    <property type="project" value="TreeGrafter"/>
</dbReference>
<dbReference type="Gene3D" id="3.90.1150.10">
    <property type="entry name" value="Aspartate Aminotransferase, domain 1"/>
    <property type="match status" value="1"/>
</dbReference>
<evidence type="ECO:0000313" key="2">
    <source>
        <dbReference type="EMBL" id="SVC97413.1"/>
    </source>
</evidence>
<dbReference type="PANTHER" id="PTHR30244">
    <property type="entry name" value="TRANSAMINASE"/>
    <property type="match status" value="1"/>
</dbReference>
<evidence type="ECO:0000256" key="1">
    <source>
        <dbReference type="ARBA" id="ARBA00022898"/>
    </source>
</evidence>
<protein>
    <recommendedName>
        <fullName evidence="3">Transcriptional regulator</fullName>
    </recommendedName>
</protein>
<gene>
    <name evidence="2" type="ORF">METZ01_LOCUS350267</name>
</gene>
<dbReference type="SUPFAM" id="SSF53383">
    <property type="entry name" value="PLP-dependent transferases"/>
    <property type="match status" value="1"/>
</dbReference>
<reference evidence="2" key="1">
    <citation type="submission" date="2018-05" db="EMBL/GenBank/DDBJ databases">
        <authorList>
            <person name="Lanie J.A."/>
            <person name="Ng W.-L."/>
            <person name="Kazmierczak K.M."/>
            <person name="Andrzejewski T.M."/>
            <person name="Davidsen T.M."/>
            <person name="Wayne K.J."/>
            <person name="Tettelin H."/>
            <person name="Glass J.I."/>
            <person name="Rusch D."/>
            <person name="Podicherti R."/>
            <person name="Tsui H.-C.T."/>
            <person name="Winkler M.E."/>
        </authorList>
    </citation>
    <scope>NUCLEOTIDE SEQUENCE</scope>
</reference>
<keyword evidence="1" id="KW-0663">Pyridoxal phosphate</keyword>
<organism evidence="2">
    <name type="scientific">marine metagenome</name>
    <dbReference type="NCBI Taxonomy" id="408172"/>
    <lineage>
        <taxon>unclassified sequences</taxon>
        <taxon>metagenomes</taxon>
        <taxon>ecological metagenomes</taxon>
    </lineage>
</organism>
<dbReference type="GO" id="GO:0030170">
    <property type="term" value="F:pyridoxal phosphate binding"/>
    <property type="evidence" value="ECO:0007669"/>
    <property type="project" value="TreeGrafter"/>
</dbReference>
<dbReference type="GO" id="GO:0008483">
    <property type="term" value="F:transaminase activity"/>
    <property type="evidence" value="ECO:0007669"/>
    <property type="project" value="TreeGrafter"/>
</dbReference>
<dbReference type="EMBL" id="UINC01121923">
    <property type="protein sequence ID" value="SVC97413.1"/>
    <property type="molecule type" value="Genomic_DNA"/>
</dbReference>